<evidence type="ECO:0000313" key="2">
    <source>
        <dbReference type="Proteomes" id="UP000253507"/>
    </source>
</evidence>
<dbReference type="Pfam" id="PF09947">
    <property type="entry name" value="DUF2180"/>
    <property type="match status" value="1"/>
</dbReference>
<comment type="caution">
    <text evidence="1">The sequence shown here is derived from an EMBL/GenBank/DDBJ whole genome shotgun (WGS) entry which is preliminary data.</text>
</comment>
<dbReference type="RefSeq" id="WP_114018465.1">
    <property type="nucleotide sequence ID" value="NZ_QOIM01000042.1"/>
</dbReference>
<gene>
    <name evidence="1" type="ORF">DQ392_28095</name>
</gene>
<reference evidence="1 2" key="1">
    <citation type="submission" date="2018-06" db="EMBL/GenBank/DDBJ databases">
        <title>Streptomyces reniochalinae sp. nov. and Streptomyces diacarnus sp. nov. from marine sponges.</title>
        <authorList>
            <person name="Li L."/>
        </authorList>
    </citation>
    <scope>NUCLEOTIDE SEQUENCE [LARGE SCALE GENOMIC DNA]</scope>
    <source>
        <strain evidence="1 2">LHW50302</strain>
    </source>
</reference>
<proteinExistence type="predicted"/>
<accession>A0A367EA44</accession>
<dbReference type="AlphaFoldDB" id="A0A367EA44"/>
<dbReference type="OrthoDB" id="4244404at2"/>
<keyword evidence="2" id="KW-1185">Reference proteome</keyword>
<dbReference type="InterPro" id="IPR017211">
    <property type="entry name" value="UCP037465_Znf"/>
</dbReference>
<organism evidence="1 2">
    <name type="scientific">Streptomyces reniochalinae</name>
    <dbReference type="NCBI Taxonomy" id="2250578"/>
    <lineage>
        <taxon>Bacteria</taxon>
        <taxon>Bacillati</taxon>
        <taxon>Actinomycetota</taxon>
        <taxon>Actinomycetes</taxon>
        <taxon>Kitasatosporales</taxon>
        <taxon>Streptomycetaceae</taxon>
        <taxon>Streptomyces</taxon>
    </lineage>
</organism>
<name>A0A367EA44_9ACTN</name>
<protein>
    <submittedName>
        <fullName evidence="1">DUF2180 family protein</fullName>
    </submittedName>
</protein>
<dbReference type="EMBL" id="QOIM01000042">
    <property type="protein sequence ID" value="RCG14928.1"/>
    <property type="molecule type" value="Genomic_DNA"/>
</dbReference>
<evidence type="ECO:0000313" key="1">
    <source>
        <dbReference type="EMBL" id="RCG14928.1"/>
    </source>
</evidence>
<dbReference type="Proteomes" id="UP000253507">
    <property type="component" value="Unassembled WGS sequence"/>
</dbReference>
<sequence>MQCLECHQHQHEQEAVAVCQTCGAAVCEEHAVIGTRRIRRGPIFGAPDEAEVRKVQCAACAAARAPVPGAVSS</sequence>